<feature type="non-terminal residue" evidence="2">
    <location>
        <position position="2042"/>
    </location>
</feature>
<name>A0A4Z2DHA7_SCHJA</name>
<dbReference type="Proteomes" id="UP000311919">
    <property type="component" value="Unassembled WGS sequence"/>
</dbReference>
<feature type="coiled-coil region" evidence="1">
    <location>
        <begin position="1613"/>
        <end position="1640"/>
    </location>
</feature>
<evidence type="ECO:0000313" key="2">
    <source>
        <dbReference type="EMBL" id="TNN15872.1"/>
    </source>
</evidence>
<proteinExistence type="predicted"/>
<gene>
    <name evidence="2" type="ORF">EWB00_000990</name>
</gene>
<comment type="caution">
    <text evidence="2">The sequence shown here is derived from an EMBL/GenBank/DDBJ whole genome shotgun (WGS) entry which is preliminary data.</text>
</comment>
<protein>
    <submittedName>
        <fullName evidence="2">Dystonin</fullName>
    </submittedName>
</protein>
<dbReference type="EMBL" id="SKCS01000140">
    <property type="protein sequence ID" value="TNN15872.1"/>
    <property type="molecule type" value="Genomic_DNA"/>
</dbReference>
<dbReference type="OrthoDB" id="2250192at2759"/>
<evidence type="ECO:0000313" key="3">
    <source>
        <dbReference type="Proteomes" id="UP000311919"/>
    </source>
</evidence>
<organism evidence="2 3">
    <name type="scientific">Schistosoma japonicum</name>
    <name type="common">Blood fluke</name>
    <dbReference type="NCBI Taxonomy" id="6182"/>
    <lineage>
        <taxon>Eukaryota</taxon>
        <taxon>Metazoa</taxon>
        <taxon>Spiralia</taxon>
        <taxon>Lophotrochozoa</taxon>
        <taxon>Platyhelminthes</taxon>
        <taxon>Trematoda</taxon>
        <taxon>Digenea</taxon>
        <taxon>Strigeidida</taxon>
        <taxon>Schistosomatoidea</taxon>
        <taxon>Schistosomatidae</taxon>
        <taxon>Schistosoma</taxon>
    </lineage>
</organism>
<reference evidence="2 3" key="1">
    <citation type="submission" date="2019-03" db="EMBL/GenBank/DDBJ databases">
        <title>An improved genome assembly of the fluke Schistosoma japonicum.</title>
        <authorList>
            <person name="Hu W."/>
            <person name="Luo F."/>
            <person name="Yin M."/>
            <person name="Mo X."/>
            <person name="Sun C."/>
            <person name="Wu Q."/>
            <person name="Zhu B."/>
            <person name="Xiang M."/>
            <person name="Wang J."/>
            <person name="Wang Y."/>
            <person name="Zhang T."/>
            <person name="Xu B."/>
            <person name="Zheng H."/>
            <person name="Feng Z."/>
        </authorList>
    </citation>
    <scope>NUCLEOTIDE SEQUENCE [LARGE SCALE GENOMIC DNA]</scope>
    <source>
        <strain evidence="2">HuSjv2</strain>
        <tissue evidence="2">Worms</tissue>
    </source>
</reference>
<dbReference type="STRING" id="6182.A0A4Z2DHA7"/>
<keyword evidence="3" id="KW-1185">Reference proteome</keyword>
<sequence>MYFLETLVSDINSLDCKLKALHRYLENCYHLAHLQVFCDEFYLLRGYCQTILGQIELWIMNCLHTSNIHRLNSYEEIGLWINDFNDFGKIFENLTNSLTILQNIIENSHKIAYYTNINNVISFFDCVQQTRLNSIANVEEIMDYLNLNHFYDVHVNMISEAIVTGSNIKKFILQDATLIEALDLCNNRRSFNNLFYENKDRRKIHKTKIQYHGYIKNRMKHTLHNIGIMLSDCYWLLLGSKLISFNSHLKMESEMSDEKVVMVAIQSGNCTILANSQRIFSKLINHLTCYQPILLNSSSIHAKYLPYCNSLIQYHDYFNYVKHNLNLLKNDDKNSISKFMTNANASEEHFKCFYSIIIRLNSLFESLKDMRDSSIVGLNLSSSDSFTPVTVFTSVLNLTIGAQQQSTDKIEFNSNNRYLRTYYRTNPTHNISNYYSELYVTIQKNSCSLKCNNKELMPLIVTQNQGNFINTSEGKCSYRTCAYLSWFKQHIIPVSLVVDTTTETADCDFIKKWDIFIIWQGQVNQFNDSNQSDLKQTDISFDHTIKSESVASCYVDPIATATTAIFTTITKSETDDDTDHDSPDYTLNDVTQITDGKFSPVSVNSNKPIDDKSHDDSAYQTLYVNDNDPIKWDGESIINGSCDTFDINSEISTTLMKQIPTNRNVKSVLDVIDMDNNLVCTKRNLPNTDSCDESVNHEISTLSKISEIHHNVVCQYSSQCDDYEVMGSLISSSCSVIDDDSNHLDKTILNEDPVEHNFHHRESVVINRSPSKQQYDFIDSSLNQLEDKLSCISRKFEEMEKRNEQLTSAKYIKEIDNIFQLLLLVKDETSQIEYILSSSNMKNESLSVNNDNVNITVNSGDSKYTVISSQSSERENPILEVNPEEIYQHNVSKRLSTVKCLRDDLMRRCDKLVECLEEQECRSPVNINTNLKFISQNLVSLAHKMDDPDYDAINDGTNLSTIGLVHIETNLKQLKCIQKNSLSCESITTLDCIEGELVDMQINLQNKMMYLNNFYKKLSDLSSELQAEFNWIKQQESDLILNDIPSELNDSQVNGQNNNNHGHLERDINVLCNLLAKLSQYQENKLLPMLENYDRLISDDASLHGLQWTILTCDTQNNMDLVQNIRNLWVKVIKELIPRKFQELITRSYEQITKNLASTFQYLPSLQSFEFLFPDGNVPESDSIQCRVNVILDHINVIQSEMNWLNQHLKPIIINEDRLNLFTDTTSATTIINTSTKDYNPNINNEIATFQEVNQGLTQLLSYFTQMYQYLSTYCIPAIDKYHEITNHSLDYINTIQQQMELFRAILSSVCSSNNKDNDDECEGTCFIEEHNENVECILIIYEKLETLCTGREQCLELLQNAKNNHQTIINELMDIVKHFQSPFNEIQVMDTEGYTTTETMTARKVTDTDITSSNNYTSEILEPAESISHQLLYFISEIQKIISEYDQSISTISRHKIPKELSVDWNALNLEEDLQESELLQDECIFSVNKYQHHINEFDKQYNHLLNASYTNWWPNDVASWHTNGKGLLNEINKTSEIEGDEIPQTDIQSYDKKPISTNNDDFLNDILQNVGFLESNLKLSCCNFINNDQLNSRLNDVSELRIDITDKITQIMKANEQLRSSSQQIEHTEEKLNILKSTFIQSADLLQNVISRQSESESQNKSFETYAQIIRKQLSVTNNVISELQELTDEFSSTDYLIQNYHLDINNTNVFPSKIMHDEKSLRLDLINHYENIAYLSSFTVPLWYKQIKINNEVMNFLEHVKNHRQRLLYGYELAERLSIWVSVAHPRISKLKGKLQHLSLKTVDLIHDSINPSSHLHDLTVYRLELFSQLPMIQCILKDTNEFNDVVLDLSEDYKIENTIDCIQQNVLSDFNKCEHRTSLQAQIVHHTSQVILTIVNDFDKSLTESSAFLSATRNHLIETNQIPTILNEFANLLNEFSCLDEKFMQNCMVEEFLINSTENYLSIAQNQHWMKLKYMELWYNEFKSIQTVLTSVSNHQYLSTSIDHNNIQNEMKQIRLKSEQLCRYLTRKKIELTNEINK</sequence>
<keyword evidence="1" id="KW-0175">Coiled coil</keyword>
<accession>A0A4Z2DHA7</accession>
<feature type="coiled-coil region" evidence="1">
    <location>
        <begin position="782"/>
        <end position="809"/>
    </location>
</feature>
<evidence type="ECO:0000256" key="1">
    <source>
        <dbReference type="SAM" id="Coils"/>
    </source>
</evidence>